<dbReference type="Proteomes" id="UP000664859">
    <property type="component" value="Unassembled WGS sequence"/>
</dbReference>
<name>A0A836CJ13_9STRA</name>
<organism evidence="2 3">
    <name type="scientific">Tribonema minus</name>
    <dbReference type="NCBI Taxonomy" id="303371"/>
    <lineage>
        <taxon>Eukaryota</taxon>
        <taxon>Sar</taxon>
        <taxon>Stramenopiles</taxon>
        <taxon>Ochrophyta</taxon>
        <taxon>PX clade</taxon>
        <taxon>Xanthophyceae</taxon>
        <taxon>Tribonematales</taxon>
        <taxon>Tribonemataceae</taxon>
        <taxon>Tribonema</taxon>
    </lineage>
</organism>
<sequence>MVGEKRALAVVVVLGLQSSVGAQTSIVKCDAYADTSPGDCSVGPLQVNRALQNMTDPATNPNWTGYCDRVYIRVLDSMPGGPCSGSGVDVRQDLFSHNGDTFVTLVPTATEVVMCETQQFKIARVRSGAFRSGLRSPMNRVAVVNQLDQFTGFEDGAFDGLNTEILDLRGDVYLTGAGFNPNAFDHLQVNNRTLIPTSASDALCPYAAPVGPWETWHMDYDSYNFYGGAQCYVAQAAVQVTFHHVAGPDTKNMHTTRNVVAGILLASLAAVQGQTAIVKCSAYADANSNCRLTGNLVINALKNMINTATNPDWTGYCDRVYIRVLDSMPGGPCSVDGVVVRPDVFSAGNGVDTFASIVPTASEVVLCETQQFKVARIRSGAFRSGLPRPMHRIAIVNQVRSAAAAAAAARGSSSALLDRGRDAVMSSLVVLVAQGSEVRRAARGAWRRYGAWHHTWSVCGGRGGGGGGGGSAPARCLPTHYAPVIARSCTLDQFTALDDGVFDNVVTDILDLRGNVYMNTANAWNPQAFNGADVRNRTIIPTTADASRCPLAVAAANGHWETWHMDYDPLDMYSGGLC</sequence>
<evidence type="ECO:0000313" key="2">
    <source>
        <dbReference type="EMBL" id="KAG5187872.1"/>
    </source>
</evidence>
<comment type="caution">
    <text evidence="2">The sequence shown here is derived from an EMBL/GenBank/DDBJ whole genome shotgun (WGS) entry which is preliminary data.</text>
</comment>
<proteinExistence type="predicted"/>
<protein>
    <submittedName>
        <fullName evidence="2">Uncharacterized protein</fullName>
    </submittedName>
</protein>
<evidence type="ECO:0000256" key="1">
    <source>
        <dbReference type="SAM" id="SignalP"/>
    </source>
</evidence>
<evidence type="ECO:0000313" key="3">
    <source>
        <dbReference type="Proteomes" id="UP000664859"/>
    </source>
</evidence>
<dbReference type="EMBL" id="JAFCMP010000080">
    <property type="protein sequence ID" value="KAG5187872.1"/>
    <property type="molecule type" value="Genomic_DNA"/>
</dbReference>
<dbReference type="AlphaFoldDB" id="A0A836CJ13"/>
<keyword evidence="1" id="KW-0732">Signal</keyword>
<gene>
    <name evidence="2" type="ORF">JKP88DRAFT_253771</name>
</gene>
<reference evidence="2" key="1">
    <citation type="submission" date="2021-02" db="EMBL/GenBank/DDBJ databases">
        <title>First Annotated Genome of the Yellow-green Alga Tribonema minus.</title>
        <authorList>
            <person name="Mahan K.M."/>
        </authorList>
    </citation>
    <scope>NUCLEOTIDE SEQUENCE</scope>
    <source>
        <strain evidence="2">UTEX B ZZ1240</strain>
    </source>
</reference>
<accession>A0A836CJ13</accession>
<feature type="chain" id="PRO_5032443858" evidence="1">
    <location>
        <begin position="23"/>
        <end position="578"/>
    </location>
</feature>
<keyword evidence="3" id="KW-1185">Reference proteome</keyword>
<feature type="signal peptide" evidence="1">
    <location>
        <begin position="1"/>
        <end position="22"/>
    </location>
</feature>